<dbReference type="Pfam" id="PF10400">
    <property type="entry name" value="Vir_act_alpha_C"/>
    <property type="match status" value="1"/>
</dbReference>
<dbReference type="SUPFAM" id="SSF46785">
    <property type="entry name" value="Winged helix' DNA-binding domain"/>
    <property type="match status" value="1"/>
</dbReference>
<protein>
    <recommendedName>
        <fullName evidence="5">PadR family transcriptional regulator</fullName>
    </recommendedName>
</protein>
<organism evidence="3 4">
    <name type="scientific">Winogradskya consettensis</name>
    <dbReference type="NCBI Taxonomy" id="113560"/>
    <lineage>
        <taxon>Bacteria</taxon>
        <taxon>Bacillati</taxon>
        <taxon>Actinomycetota</taxon>
        <taxon>Actinomycetes</taxon>
        <taxon>Micromonosporales</taxon>
        <taxon>Micromonosporaceae</taxon>
        <taxon>Winogradskya</taxon>
    </lineage>
</organism>
<accession>A0A919SA98</accession>
<dbReference type="PANTHER" id="PTHR43252:SF6">
    <property type="entry name" value="NEGATIVE TRANSCRIPTION REGULATOR PADR"/>
    <property type="match status" value="1"/>
</dbReference>
<feature type="domain" description="Transcription regulator PadR C-terminal" evidence="2">
    <location>
        <begin position="99"/>
        <end position="173"/>
    </location>
</feature>
<dbReference type="AlphaFoldDB" id="A0A919SA98"/>
<evidence type="ECO:0000313" key="3">
    <source>
        <dbReference type="EMBL" id="GIM68072.1"/>
    </source>
</evidence>
<keyword evidence="4" id="KW-1185">Reference proteome</keyword>
<proteinExistence type="predicted"/>
<comment type="caution">
    <text evidence="3">The sequence shown here is derived from an EMBL/GenBank/DDBJ whole genome shotgun (WGS) entry which is preliminary data.</text>
</comment>
<dbReference type="Gene3D" id="1.10.10.10">
    <property type="entry name" value="Winged helix-like DNA-binding domain superfamily/Winged helix DNA-binding domain"/>
    <property type="match status" value="1"/>
</dbReference>
<dbReference type="InterPro" id="IPR005149">
    <property type="entry name" value="Tscrpt_reg_PadR_N"/>
</dbReference>
<dbReference type="Proteomes" id="UP000680865">
    <property type="component" value="Unassembled WGS sequence"/>
</dbReference>
<dbReference type="InterPro" id="IPR018309">
    <property type="entry name" value="Tscrpt_reg_PadR_C"/>
</dbReference>
<feature type="domain" description="Transcription regulator PadR N-terminal" evidence="1">
    <location>
        <begin position="12"/>
        <end position="84"/>
    </location>
</feature>
<dbReference type="EMBL" id="BOQP01000004">
    <property type="protein sequence ID" value="GIM68072.1"/>
    <property type="molecule type" value="Genomic_DNA"/>
</dbReference>
<evidence type="ECO:0000259" key="1">
    <source>
        <dbReference type="Pfam" id="PF03551"/>
    </source>
</evidence>
<gene>
    <name evidence="3" type="ORF">Aco04nite_09120</name>
</gene>
<dbReference type="InterPro" id="IPR036388">
    <property type="entry name" value="WH-like_DNA-bd_sf"/>
</dbReference>
<dbReference type="Pfam" id="PF03551">
    <property type="entry name" value="PadR"/>
    <property type="match status" value="1"/>
</dbReference>
<evidence type="ECO:0000313" key="4">
    <source>
        <dbReference type="Proteomes" id="UP000680865"/>
    </source>
</evidence>
<name>A0A919SA98_9ACTN</name>
<reference evidence="3" key="1">
    <citation type="submission" date="2021-03" db="EMBL/GenBank/DDBJ databases">
        <title>Whole genome shotgun sequence of Actinoplanes consettensis NBRC 14913.</title>
        <authorList>
            <person name="Komaki H."/>
            <person name="Tamura T."/>
        </authorList>
    </citation>
    <scope>NUCLEOTIDE SEQUENCE</scope>
    <source>
        <strain evidence="3">NBRC 14913</strain>
    </source>
</reference>
<dbReference type="InterPro" id="IPR036390">
    <property type="entry name" value="WH_DNA-bd_sf"/>
</dbReference>
<sequence>MATALPISAYVVLGLLSERDETTPYQLDQRIRQSIGHFWVFPRSQLYAEADRLVRRGLVVERQEDAGRRRRLLSLTGQGRQELDRWLSTPTRAGTEIHDEGLLRLFFQPTDVADTGPIVQLAREQLEAHEQQLADYLEIMGSRGLRPGSPQRATLEAGLRMERMFIDFWRDVEASPGDLPGEDDQGRK</sequence>
<evidence type="ECO:0008006" key="5">
    <source>
        <dbReference type="Google" id="ProtNLM"/>
    </source>
</evidence>
<evidence type="ECO:0000259" key="2">
    <source>
        <dbReference type="Pfam" id="PF10400"/>
    </source>
</evidence>
<dbReference type="RefSeq" id="WP_212995892.1">
    <property type="nucleotide sequence ID" value="NZ_BAAATW010000002.1"/>
</dbReference>
<dbReference type="PANTHER" id="PTHR43252">
    <property type="entry name" value="TRANSCRIPTIONAL REGULATOR YQJI"/>
    <property type="match status" value="1"/>
</dbReference>